<organism evidence="1 2">
    <name type="scientific">Glacieibacterium arshaanense</name>
    <dbReference type="NCBI Taxonomy" id="2511025"/>
    <lineage>
        <taxon>Bacteria</taxon>
        <taxon>Pseudomonadati</taxon>
        <taxon>Pseudomonadota</taxon>
        <taxon>Alphaproteobacteria</taxon>
        <taxon>Sphingomonadales</taxon>
        <taxon>Sphingosinicellaceae</taxon>
        <taxon>Glacieibacterium</taxon>
    </lineage>
</organism>
<dbReference type="RefSeq" id="WP_135245523.1">
    <property type="nucleotide sequence ID" value="NZ_SIHO01000002.1"/>
</dbReference>
<dbReference type="Pfam" id="PF12096">
    <property type="entry name" value="DUF3572"/>
    <property type="match status" value="1"/>
</dbReference>
<dbReference type="EMBL" id="SIHO01000002">
    <property type="protein sequence ID" value="TFU02931.1"/>
    <property type="molecule type" value="Genomic_DNA"/>
</dbReference>
<proteinExistence type="predicted"/>
<accession>A0A4Y9EM98</accession>
<dbReference type="Proteomes" id="UP000297737">
    <property type="component" value="Unassembled WGS sequence"/>
</dbReference>
<name>A0A4Y9EM98_9SPHN</name>
<sequence>MRGSEIVKAGSAADSETLALQALAYIVGDTALGPRFLDLTGLDAASLRAHAGERHVLAAALAFLEGHEPSLLAAAAALDIKPAALVAASAQLGN</sequence>
<dbReference type="OrthoDB" id="7356934at2"/>
<evidence type="ECO:0000313" key="2">
    <source>
        <dbReference type="Proteomes" id="UP000297737"/>
    </source>
</evidence>
<comment type="caution">
    <text evidence="1">The sequence shown here is derived from an EMBL/GenBank/DDBJ whole genome shotgun (WGS) entry which is preliminary data.</text>
</comment>
<dbReference type="InterPro" id="IPR021955">
    <property type="entry name" value="DUF3572"/>
</dbReference>
<keyword evidence="2" id="KW-1185">Reference proteome</keyword>
<dbReference type="AlphaFoldDB" id="A0A4Y9EM98"/>
<gene>
    <name evidence="1" type="ORF">EUV02_06895</name>
</gene>
<protein>
    <submittedName>
        <fullName evidence="1">DUF3572 family protein</fullName>
    </submittedName>
</protein>
<reference evidence="1 2" key="1">
    <citation type="submission" date="2019-02" db="EMBL/GenBank/DDBJ databases">
        <title>Polymorphobacter sp. isolated from the lake at the Tibet of China.</title>
        <authorList>
            <person name="Li A."/>
        </authorList>
    </citation>
    <scope>NUCLEOTIDE SEQUENCE [LARGE SCALE GENOMIC DNA]</scope>
    <source>
        <strain evidence="1 2">DJ1R-1</strain>
    </source>
</reference>
<evidence type="ECO:0000313" key="1">
    <source>
        <dbReference type="EMBL" id="TFU02931.1"/>
    </source>
</evidence>